<keyword evidence="3" id="KW-1185">Reference proteome</keyword>
<organism evidence="2 3">
    <name type="scientific">Thiohalobacter thiocyanaticus</name>
    <dbReference type="NCBI Taxonomy" id="585455"/>
    <lineage>
        <taxon>Bacteria</taxon>
        <taxon>Pseudomonadati</taxon>
        <taxon>Pseudomonadota</taxon>
        <taxon>Gammaproteobacteria</taxon>
        <taxon>Thiohalobacterales</taxon>
        <taxon>Thiohalobacteraceae</taxon>
        <taxon>Thiohalobacter</taxon>
    </lineage>
</organism>
<evidence type="ECO:0000256" key="1">
    <source>
        <dbReference type="ARBA" id="ARBA00022679"/>
    </source>
</evidence>
<dbReference type="InterPro" id="IPR037359">
    <property type="entry name" value="NST/OST"/>
</dbReference>
<keyword evidence="1" id="KW-0808">Transferase</keyword>
<dbReference type="Proteomes" id="UP000287798">
    <property type="component" value="Unassembled WGS sequence"/>
</dbReference>
<gene>
    <name evidence="2" type="ORF">D6C00_06555</name>
</gene>
<dbReference type="RefSeq" id="WP_125180981.1">
    <property type="nucleotide sequence ID" value="NZ_QZMU01000001.1"/>
</dbReference>
<dbReference type="Pfam" id="PF13469">
    <property type="entry name" value="Sulfotransfer_3"/>
    <property type="match status" value="1"/>
</dbReference>
<dbReference type="AlphaFoldDB" id="A0A426QIS4"/>
<evidence type="ECO:0000313" key="3">
    <source>
        <dbReference type="Proteomes" id="UP000287798"/>
    </source>
</evidence>
<dbReference type="Gene3D" id="3.40.50.300">
    <property type="entry name" value="P-loop containing nucleotide triphosphate hydrolases"/>
    <property type="match status" value="1"/>
</dbReference>
<dbReference type="InterPro" id="IPR027417">
    <property type="entry name" value="P-loop_NTPase"/>
</dbReference>
<dbReference type="OrthoDB" id="5767183at2"/>
<evidence type="ECO:0000313" key="2">
    <source>
        <dbReference type="EMBL" id="RRQ21640.1"/>
    </source>
</evidence>
<protein>
    <submittedName>
        <fullName evidence="2">Uncharacterized protein</fullName>
    </submittedName>
</protein>
<dbReference type="EMBL" id="QZMU01000001">
    <property type="protein sequence ID" value="RRQ21640.1"/>
    <property type="molecule type" value="Genomic_DNA"/>
</dbReference>
<dbReference type="PANTHER" id="PTHR10605:SF56">
    <property type="entry name" value="BIFUNCTIONAL HEPARAN SULFATE N-DEACETYLASE_N-SULFOTRANSFERASE"/>
    <property type="match status" value="1"/>
</dbReference>
<sequence length="322" mass="36970">MHLPNLIIGGTGRSGSTSLFRYLADHPEVCGSSRKETQFFIRHIGNITSRELEKYSGFFSHCNASHKIRIEATPHYLQFADRIAPSIHAALPGVKLAFILREPASRLFTGFRNLRLLESKNFGAWSFDEFVSHAINHQSQANNNSDDPRLRAAYYMHTGCYSEYLSKYLKIFGPENICILFFDHLVSMPKSVMIRLAEFLAIDEKFYDDYTFTRENRTRAYRSRLIHITAHSINQLIEPALNRLPSARKLIRGAYNLVNEADMQKESPSEAAMTALNEFYHPHNAKLRRLLEKHGYIDDIPAWLAKEKQPTITEQCSTGQSR</sequence>
<accession>A0A426QIS4</accession>
<dbReference type="PANTHER" id="PTHR10605">
    <property type="entry name" value="HEPARAN SULFATE SULFOTRANSFERASE"/>
    <property type="match status" value="1"/>
</dbReference>
<dbReference type="GO" id="GO:0008146">
    <property type="term" value="F:sulfotransferase activity"/>
    <property type="evidence" value="ECO:0007669"/>
    <property type="project" value="InterPro"/>
</dbReference>
<comment type="caution">
    <text evidence="2">The sequence shown here is derived from an EMBL/GenBank/DDBJ whole genome shotgun (WGS) entry which is preliminary data.</text>
</comment>
<dbReference type="SUPFAM" id="SSF52540">
    <property type="entry name" value="P-loop containing nucleoside triphosphate hydrolases"/>
    <property type="match status" value="1"/>
</dbReference>
<proteinExistence type="predicted"/>
<name>A0A426QIS4_9GAMM</name>
<reference evidence="2 3" key="1">
    <citation type="journal article" date="2010" name="Int. J. Syst. Evol. Microbiol.">
        <title>Thiohalobacter thiocyanaticus gen. nov., sp. nov., a moderately halophilic, sulfur-oxidizing gammaproteobacterium from hypersaline lakes, that utilizes thiocyanate.</title>
        <authorList>
            <person name="Sorokin D.Y."/>
            <person name="Kovaleva O.L."/>
            <person name="Tourova T.P."/>
            <person name="Muyzer G."/>
        </authorList>
    </citation>
    <scope>NUCLEOTIDE SEQUENCE [LARGE SCALE GENOMIC DNA]</scope>
    <source>
        <strain evidence="2 3">Hrh1</strain>
    </source>
</reference>